<evidence type="ECO:0000259" key="5">
    <source>
        <dbReference type="Pfam" id="PF00496"/>
    </source>
</evidence>
<name>X1RYN6_9ZZZZ</name>
<keyword evidence="3" id="KW-0813">Transport</keyword>
<dbReference type="Gene3D" id="3.40.190.10">
    <property type="entry name" value="Periplasmic binding protein-like II"/>
    <property type="match status" value="1"/>
</dbReference>
<dbReference type="EMBL" id="BARW01007215">
    <property type="protein sequence ID" value="GAI85773.1"/>
    <property type="molecule type" value="Genomic_DNA"/>
</dbReference>
<feature type="non-terminal residue" evidence="6">
    <location>
        <position position="1"/>
    </location>
</feature>
<comment type="similarity">
    <text evidence="2">Belongs to the bacterial solute-binding protein 5 family.</text>
</comment>
<evidence type="ECO:0000313" key="6">
    <source>
        <dbReference type="EMBL" id="GAI85773.1"/>
    </source>
</evidence>
<dbReference type="GO" id="GO:0015833">
    <property type="term" value="P:peptide transport"/>
    <property type="evidence" value="ECO:0007669"/>
    <property type="project" value="TreeGrafter"/>
</dbReference>
<dbReference type="PANTHER" id="PTHR30290:SF10">
    <property type="entry name" value="PERIPLASMIC OLIGOPEPTIDE-BINDING PROTEIN-RELATED"/>
    <property type="match status" value="1"/>
</dbReference>
<proteinExistence type="inferred from homology"/>
<accession>X1RYN6</accession>
<dbReference type="AlphaFoldDB" id="X1RYN6"/>
<dbReference type="PANTHER" id="PTHR30290">
    <property type="entry name" value="PERIPLASMIC BINDING COMPONENT OF ABC TRANSPORTER"/>
    <property type="match status" value="1"/>
</dbReference>
<reference evidence="6" key="1">
    <citation type="journal article" date="2014" name="Front. Microbiol.">
        <title>High frequency of phylogenetically diverse reductive dehalogenase-homologous genes in deep subseafloor sedimentary metagenomes.</title>
        <authorList>
            <person name="Kawai M."/>
            <person name="Futagami T."/>
            <person name="Toyoda A."/>
            <person name="Takaki Y."/>
            <person name="Nishi S."/>
            <person name="Hori S."/>
            <person name="Arai W."/>
            <person name="Tsubouchi T."/>
            <person name="Morono Y."/>
            <person name="Uchiyama I."/>
            <person name="Ito T."/>
            <person name="Fujiyama A."/>
            <person name="Inagaki F."/>
            <person name="Takami H."/>
        </authorList>
    </citation>
    <scope>NUCLEOTIDE SEQUENCE</scope>
    <source>
        <strain evidence="6">Expedition CK06-06</strain>
    </source>
</reference>
<evidence type="ECO:0000256" key="4">
    <source>
        <dbReference type="ARBA" id="ARBA00022729"/>
    </source>
</evidence>
<comment type="subcellular location">
    <subcellularLocation>
        <location evidence="1">Cell envelope</location>
    </subcellularLocation>
</comment>
<comment type="caution">
    <text evidence="6">The sequence shown here is derived from an EMBL/GenBank/DDBJ whole genome shotgun (WGS) entry which is preliminary data.</text>
</comment>
<protein>
    <recommendedName>
        <fullName evidence="5">Solute-binding protein family 5 domain-containing protein</fullName>
    </recommendedName>
</protein>
<dbReference type="Gene3D" id="3.10.105.10">
    <property type="entry name" value="Dipeptide-binding Protein, Domain 3"/>
    <property type="match status" value="1"/>
</dbReference>
<evidence type="ECO:0000256" key="1">
    <source>
        <dbReference type="ARBA" id="ARBA00004196"/>
    </source>
</evidence>
<organism evidence="6">
    <name type="scientific">marine sediment metagenome</name>
    <dbReference type="NCBI Taxonomy" id="412755"/>
    <lineage>
        <taxon>unclassified sequences</taxon>
        <taxon>metagenomes</taxon>
        <taxon>ecological metagenomes</taxon>
    </lineage>
</organism>
<dbReference type="Pfam" id="PF00496">
    <property type="entry name" value="SBP_bac_5"/>
    <property type="match status" value="1"/>
</dbReference>
<dbReference type="InterPro" id="IPR000914">
    <property type="entry name" value="SBP_5_dom"/>
</dbReference>
<gene>
    <name evidence="6" type="ORF">S12H4_15074</name>
</gene>
<sequence>IGYEDRAVVSPPELEVAGADKWENQVGTGPFMFEEYVIGSHMSLVRNPNYWDTTVINGVEYQLPFMDRVVLPIIPDAATRFAALRTGTTDLYFMVPPEQWDALDRVAPDLQKIESVGGQGGSVNFWCGSPPFDDVKVRRAMMIGTNIKELQKLWMGEGMAIHWFPTLPGDPGYIPMEELPADIRILYDYNPTLAKQMLEDALGPPDADGFFFKTKIWTRTVPTTNVDQAALLKDQWTEIGVEAEIEARETSEMHTILYSIPPRWTGVASGGEYQQAWPYMAFAMSERTGAALNTSQYSNLELDALIDEMDLELDPVKQNLLVKEATLILLRDVERIPGSLRPQVALNNTTEIAIHLGEESHPASILNR</sequence>
<dbReference type="InterPro" id="IPR039424">
    <property type="entry name" value="SBP_5"/>
</dbReference>
<evidence type="ECO:0000256" key="3">
    <source>
        <dbReference type="ARBA" id="ARBA00022448"/>
    </source>
</evidence>
<feature type="domain" description="Solute-binding protein family 5" evidence="5">
    <location>
        <begin position="17"/>
        <end position="262"/>
    </location>
</feature>
<evidence type="ECO:0000256" key="2">
    <source>
        <dbReference type="ARBA" id="ARBA00005695"/>
    </source>
</evidence>
<keyword evidence="4" id="KW-0732">Signal</keyword>
<dbReference type="SUPFAM" id="SSF53850">
    <property type="entry name" value="Periplasmic binding protein-like II"/>
    <property type="match status" value="1"/>
</dbReference>
<dbReference type="CDD" id="cd00995">
    <property type="entry name" value="PBP2_NikA_DppA_OppA_like"/>
    <property type="match status" value="1"/>
</dbReference>
<dbReference type="GO" id="GO:0030313">
    <property type="term" value="C:cell envelope"/>
    <property type="evidence" value="ECO:0007669"/>
    <property type="project" value="UniProtKB-SubCell"/>
</dbReference>
<dbReference type="GO" id="GO:1904680">
    <property type="term" value="F:peptide transmembrane transporter activity"/>
    <property type="evidence" value="ECO:0007669"/>
    <property type="project" value="TreeGrafter"/>
</dbReference>